<feature type="compositionally biased region" description="Acidic residues" evidence="1">
    <location>
        <begin position="153"/>
        <end position="164"/>
    </location>
</feature>
<name>A0A9P7VFT4_9AGAR</name>
<organism evidence="2 3">
    <name type="scientific">Guyanagaster necrorhizus</name>
    <dbReference type="NCBI Taxonomy" id="856835"/>
    <lineage>
        <taxon>Eukaryota</taxon>
        <taxon>Fungi</taxon>
        <taxon>Dikarya</taxon>
        <taxon>Basidiomycota</taxon>
        <taxon>Agaricomycotina</taxon>
        <taxon>Agaricomycetes</taxon>
        <taxon>Agaricomycetidae</taxon>
        <taxon>Agaricales</taxon>
        <taxon>Marasmiineae</taxon>
        <taxon>Physalacriaceae</taxon>
        <taxon>Guyanagaster</taxon>
    </lineage>
</organism>
<dbReference type="AlphaFoldDB" id="A0A9P7VFT4"/>
<dbReference type="RefSeq" id="XP_043033643.1">
    <property type="nucleotide sequence ID" value="XM_043187523.1"/>
</dbReference>
<proteinExistence type="predicted"/>
<sequence>MPILPDGRVLRLPQRPVETPRTYSNSYSLWMPPNATTTITIIEHGSTDEEDFPPSRLLSVSSIPEHEVPPSPERVFTSADAHESVTSINCHLQTRSFYPIDPAHKRATLLNLVEATIRPLTPVPAEDDSDHEDVSYLLSLVPPSPTNTTTGTFDDDESDDEYLDDSAGLGPPSMAAPFFTYPVCNNGDSSGEEGWDVDDEDEQGLARGRALFVGRVLNFEDTRPGTPLRSFLDMSTEDSDEDDSDEYPCNALIFDDEFTVDQIYRDRRTPDLRESVLDRTDRASQSQVESLSRRSSESGSRTGRDSQVLLDDVFNPDVTMDLFSHPEPEEHPYALMVSSTQRFYECDNPNHIPHLRYEHCCTNSVHPYQHPSFAPFLPFLSISRPRSSASSLLPKRSTRSAAGKIVHGLTKSLRGAFAKVPSNAGSRDAKGKKRMRTPDFEVPNGSSSTSLLSPFRLKRAKKF</sequence>
<feature type="region of interest" description="Disordered" evidence="1">
    <location>
        <begin position="417"/>
        <end position="463"/>
    </location>
</feature>
<evidence type="ECO:0000256" key="1">
    <source>
        <dbReference type="SAM" id="MobiDB-lite"/>
    </source>
</evidence>
<evidence type="ECO:0000313" key="2">
    <source>
        <dbReference type="EMBL" id="KAG7440143.1"/>
    </source>
</evidence>
<evidence type="ECO:0000313" key="3">
    <source>
        <dbReference type="Proteomes" id="UP000812287"/>
    </source>
</evidence>
<feature type="region of interest" description="Disordered" evidence="1">
    <location>
        <begin position="139"/>
        <end position="164"/>
    </location>
</feature>
<reference evidence="2" key="1">
    <citation type="submission" date="2020-11" db="EMBL/GenBank/DDBJ databases">
        <title>Adaptations for nitrogen fixation in a non-lichenized fungal sporocarp promotes dispersal by wood-feeding termites.</title>
        <authorList>
            <consortium name="DOE Joint Genome Institute"/>
            <person name="Koch R.A."/>
            <person name="Yoon G."/>
            <person name="Arayal U."/>
            <person name="Lail K."/>
            <person name="Amirebrahimi M."/>
            <person name="Labutti K."/>
            <person name="Lipzen A."/>
            <person name="Riley R."/>
            <person name="Barry K."/>
            <person name="Henrissat B."/>
            <person name="Grigoriev I.V."/>
            <person name="Herr J.R."/>
            <person name="Aime M.C."/>
        </authorList>
    </citation>
    <scope>NUCLEOTIDE SEQUENCE</scope>
    <source>
        <strain evidence="2">MCA 3950</strain>
    </source>
</reference>
<accession>A0A9P7VFT4</accession>
<protein>
    <submittedName>
        <fullName evidence="2">Uncharacterized protein</fullName>
    </submittedName>
</protein>
<feature type="region of interest" description="Disordered" evidence="1">
    <location>
        <begin position="275"/>
        <end position="308"/>
    </location>
</feature>
<keyword evidence="3" id="KW-1185">Reference proteome</keyword>
<dbReference type="OrthoDB" id="2985263at2759"/>
<dbReference type="GeneID" id="66109820"/>
<gene>
    <name evidence="2" type="ORF">BT62DRAFT_938342</name>
</gene>
<feature type="region of interest" description="Disordered" evidence="1">
    <location>
        <begin position="224"/>
        <end position="248"/>
    </location>
</feature>
<dbReference type="Proteomes" id="UP000812287">
    <property type="component" value="Unassembled WGS sequence"/>
</dbReference>
<comment type="caution">
    <text evidence="2">The sequence shown here is derived from an EMBL/GenBank/DDBJ whole genome shotgun (WGS) entry which is preliminary data.</text>
</comment>
<dbReference type="EMBL" id="MU250576">
    <property type="protein sequence ID" value="KAG7440143.1"/>
    <property type="molecule type" value="Genomic_DNA"/>
</dbReference>
<feature type="compositionally biased region" description="Acidic residues" evidence="1">
    <location>
        <begin position="235"/>
        <end position="246"/>
    </location>
</feature>